<keyword evidence="7" id="KW-0812">Transmembrane</keyword>
<evidence type="ECO:0000256" key="7">
    <source>
        <dbReference type="SAM" id="Phobius"/>
    </source>
</evidence>
<dbReference type="Proteomes" id="UP000281553">
    <property type="component" value="Unassembled WGS sequence"/>
</dbReference>
<evidence type="ECO:0000256" key="5">
    <source>
        <dbReference type="ARBA" id="ARBA00022824"/>
    </source>
</evidence>
<evidence type="ECO:0000256" key="1">
    <source>
        <dbReference type="ARBA" id="ARBA00004477"/>
    </source>
</evidence>
<evidence type="ECO:0000313" key="8">
    <source>
        <dbReference type="EMBL" id="VDN20002.1"/>
    </source>
</evidence>
<dbReference type="InterPro" id="IPR014371">
    <property type="entry name" value="Oat_ACAT_DAG_ARE"/>
</dbReference>
<evidence type="ECO:0000256" key="6">
    <source>
        <dbReference type="ARBA" id="ARBA00023315"/>
    </source>
</evidence>
<keyword evidence="5" id="KW-0256">Endoplasmic reticulum</keyword>
<protein>
    <recommendedName>
        <fullName evidence="3">diacylglycerol O-acyltransferase</fullName>
        <ecNumber evidence="3">2.3.1.20</ecNumber>
    </recommendedName>
</protein>
<organism evidence="8 9">
    <name type="scientific">Dibothriocephalus latus</name>
    <name type="common">Fish tapeworm</name>
    <name type="synonym">Diphyllobothrium latum</name>
    <dbReference type="NCBI Taxonomy" id="60516"/>
    <lineage>
        <taxon>Eukaryota</taxon>
        <taxon>Metazoa</taxon>
        <taxon>Spiralia</taxon>
        <taxon>Lophotrochozoa</taxon>
        <taxon>Platyhelminthes</taxon>
        <taxon>Cestoda</taxon>
        <taxon>Eucestoda</taxon>
        <taxon>Diphyllobothriidea</taxon>
        <taxon>Diphyllobothriidae</taxon>
        <taxon>Dibothriocephalus</taxon>
    </lineage>
</organism>
<evidence type="ECO:0000313" key="9">
    <source>
        <dbReference type="Proteomes" id="UP000281553"/>
    </source>
</evidence>
<dbReference type="GO" id="GO:0004144">
    <property type="term" value="F:diacylglycerol O-acyltransferase activity"/>
    <property type="evidence" value="ECO:0007669"/>
    <property type="project" value="UniProtKB-EC"/>
</dbReference>
<evidence type="ECO:0000256" key="2">
    <source>
        <dbReference type="ARBA" id="ARBA00005189"/>
    </source>
</evidence>
<gene>
    <name evidence="8" type="ORF">DILT_LOCUS13532</name>
</gene>
<keyword evidence="7" id="KW-1133">Transmembrane helix</keyword>
<name>A0A3P7PJ42_DIBLA</name>
<keyword evidence="6" id="KW-0012">Acyltransferase</keyword>
<sequence>MVPALQKSVSPFIRSRSTYVMEHLLNIAIPNHILWLLGFYAFFHSYLNVVAELLKFGDRRFYEDWCVYFTLSFAFSLGIPPPSSPSGHHGTFQFIGGVEGKCLYMAFLGPI</sequence>
<dbReference type="GO" id="GO:0005789">
    <property type="term" value="C:endoplasmic reticulum membrane"/>
    <property type="evidence" value="ECO:0007669"/>
    <property type="project" value="UniProtKB-SubCell"/>
</dbReference>
<dbReference type="PANTHER" id="PTHR10408:SF7">
    <property type="entry name" value="DIACYLGLYCEROL O-ACYLTRANSFERASE 1"/>
    <property type="match status" value="1"/>
</dbReference>
<comment type="subcellular location">
    <subcellularLocation>
        <location evidence="1">Endoplasmic reticulum membrane</location>
        <topology evidence="1">Multi-pass membrane protein</topology>
    </subcellularLocation>
</comment>
<dbReference type="EC" id="2.3.1.20" evidence="3"/>
<proteinExistence type="predicted"/>
<dbReference type="AlphaFoldDB" id="A0A3P7PJ42"/>
<evidence type="ECO:0000256" key="3">
    <source>
        <dbReference type="ARBA" id="ARBA00013244"/>
    </source>
</evidence>
<keyword evidence="9" id="KW-1185">Reference proteome</keyword>
<feature type="transmembrane region" description="Helical" evidence="7">
    <location>
        <begin position="33"/>
        <end position="54"/>
    </location>
</feature>
<reference evidence="8 9" key="1">
    <citation type="submission" date="2018-11" db="EMBL/GenBank/DDBJ databases">
        <authorList>
            <consortium name="Pathogen Informatics"/>
        </authorList>
    </citation>
    <scope>NUCLEOTIDE SEQUENCE [LARGE SCALE GENOMIC DNA]</scope>
</reference>
<dbReference type="OrthoDB" id="10039049at2759"/>
<comment type="pathway">
    <text evidence="2">Lipid metabolism.</text>
</comment>
<dbReference type="EMBL" id="UYRU01070601">
    <property type="protein sequence ID" value="VDN20002.1"/>
    <property type="molecule type" value="Genomic_DNA"/>
</dbReference>
<dbReference type="PANTHER" id="PTHR10408">
    <property type="entry name" value="STEROL O-ACYLTRANSFERASE"/>
    <property type="match status" value="1"/>
</dbReference>
<keyword evidence="4" id="KW-0808">Transferase</keyword>
<dbReference type="GO" id="GO:0019432">
    <property type="term" value="P:triglyceride biosynthetic process"/>
    <property type="evidence" value="ECO:0007669"/>
    <property type="project" value="TreeGrafter"/>
</dbReference>
<evidence type="ECO:0000256" key="4">
    <source>
        <dbReference type="ARBA" id="ARBA00022679"/>
    </source>
</evidence>
<accession>A0A3P7PJ42</accession>
<keyword evidence="7" id="KW-0472">Membrane</keyword>